<dbReference type="PANTHER" id="PTHR34148">
    <property type="entry name" value="ADENOSYLCOBINAMIDE-GDP RIBAZOLETRANSFERASE"/>
    <property type="match status" value="1"/>
</dbReference>
<dbReference type="OrthoDB" id="9794626at2"/>
<dbReference type="eggNOG" id="COG0368">
    <property type="taxonomic scope" value="Bacteria"/>
</dbReference>
<keyword evidence="21" id="KW-1185">Reference proteome</keyword>
<accession>G9YKA6</accession>
<dbReference type="InterPro" id="IPR003805">
    <property type="entry name" value="CobS"/>
</dbReference>
<dbReference type="AlphaFoldDB" id="G9YKA6"/>
<keyword evidence="13 19" id="KW-0472">Membrane</keyword>
<dbReference type="GO" id="GO:0005886">
    <property type="term" value="C:plasma membrane"/>
    <property type="evidence" value="ECO:0007669"/>
    <property type="project" value="UniProtKB-SubCell"/>
</dbReference>
<feature type="transmembrane region" description="Helical" evidence="19">
    <location>
        <begin position="226"/>
        <end position="248"/>
    </location>
</feature>
<comment type="function">
    <text evidence="14 19">Joins adenosylcobinamide-GDP and alpha-ribazole to generate adenosylcobalamin (Ado-cobalamin). Also synthesizes adenosylcobalamin 5'-phosphate from adenosylcobinamide-GDP and alpha-ribazole 5'-phosphate.</text>
</comment>
<evidence type="ECO:0000256" key="19">
    <source>
        <dbReference type="HAMAP-Rule" id="MF_00719"/>
    </source>
</evidence>
<proteinExistence type="inferred from homology"/>
<dbReference type="Proteomes" id="UP000005481">
    <property type="component" value="Unassembled WGS sequence"/>
</dbReference>
<evidence type="ECO:0000256" key="14">
    <source>
        <dbReference type="ARBA" id="ARBA00025228"/>
    </source>
</evidence>
<comment type="pathway">
    <text evidence="3 19">Cofactor biosynthesis; adenosylcobalamin biosynthesis; adenosylcobalamin from cob(II)yrinate a,c-diamide: step 7/7.</text>
</comment>
<dbReference type="NCBIfam" id="TIGR00317">
    <property type="entry name" value="cobS"/>
    <property type="match status" value="1"/>
</dbReference>
<evidence type="ECO:0000256" key="1">
    <source>
        <dbReference type="ARBA" id="ARBA00001946"/>
    </source>
</evidence>
<comment type="catalytic activity">
    <reaction evidence="18 19">
        <text>alpha-ribazole 5'-phosphate + adenosylcob(III)inamide-GDP = adenosylcob(III)alamin 5'-phosphate + GMP + H(+)</text>
        <dbReference type="Rhea" id="RHEA:23560"/>
        <dbReference type="ChEBI" id="CHEBI:15378"/>
        <dbReference type="ChEBI" id="CHEBI:57918"/>
        <dbReference type="ChEBI" id="CHEBI:58115"/>
        <dbReference type="ChEBI" id="CHEBI:60487"/>
        <dbReference type="ChEBI" id="CHEBI:60493"/>
        <dbReference type="EC" id="2.7.8.26"/>
    </reaction>
</comment>
<dbReference type="RefSeq" id="WP_006791077.1">
    <property type="nucleotide sequence ID" value="NZ_JH417616.1"/>
</dbReference>
<dbReference type="PANTHER" id="PTHR34148:SF1">
    <property type="entry name" value="ADENOSYLCOBINAMIDE-GDP RIBAZOLETRANSFERASE"/>
    <property type="match status" value="1"/>
</dbReference>
<evidence type="ECO:0000256" key="13">
    <source>
        <dbReference type="ARBA" id="ARBA00023136"/>
    </source>
</evidence>
<evidence type="ECO:0000256" key="4">
    <source>
        <dbReference type="ARBA" id="ARBA00010561"/>
    </source>
</evidence>
<comment type="caution">
    <text evidence="20">The sequence shown here is derived from an EMBL/GenBank/DDBJ whole genome shotgun (WGS) entry which is preliminary data.</text>
</comment>
<dbReference type="GO" id="GO:0051073">
    <property type="term" value="F:adenosylcobinamide-GDP ribazoletransferase activity"/>
    <property type="evidence" value="ECO:0007669"/>
    <property type="project" value="UniProtKB-UniRule"/>
</dbReference>
<evidence type="ECO:0000256" key="11">
    <source>
        <dbReference type="ARBA" id="ARBA00022842"/>
    </source>
</evidence>
<evidence type="ECO:0000256" key="7">
    <source>
        <dbReference type="ARBA" id="ARBA00022475"/>
    </source>
</evidence>
<comment type="similarity">
    <text evidence="4 19">Belongs to the CobS family.</text>
</comment>
<evidence type="ECO:0000256" key="5">
    <source>
        <dbReference type="ARBA" id="ARBA00013200"/>
    </source>
</evidence>
<dbReference type="GO" id="GO:0009236">
    <property type="term" value="P:cobalamin biosynthetic process"/>
    <property type="evidence" value="ECO:0007669"/>
    <property type="project" value="UniProtKB-UniRule"/>
</dbReference>
<comment type="catalytic activity">
    <reaction evidence="17 19">
        <text>alpha-ribazole + adenosylcob(III)inamide-GDP = adenosylcob(III)alamin + GMP + H(+)</text>
        <dbReference type="Rhea" id="RHEA:16049"/>
        <dbReference type="ChEBI" id="CHEBI:10329"/>
        <dbReference type="ChEBI" id="CHEBI:15378"/>
        <dbReference type="ChEBI" id="CHEBI:18408"/>
        <dbReference type="ChEBI" id="CHEBI:58115"/>
        <dbReference type="ChEBI" id="CHEBI:60487"/>
        <dbReference type="EC" id="2.7.8.26"/>
    </reaction>
</comment>
<evidence type="ECO:0000256" key="6">
    <source>
        <dbReference type="ARBA" id="ARBA00015850"/>
    </source>
</evidence>
<keyword evidence="10 19" id="KW-0812">Transmembrane</keyword>
<evidence type="ECO:0000256" key="8">
    <source>
        <dbReference type="ARBA" id="ARBA00022573"/>
    </source>
</evidence>
<organism evidence="20 21">
    <name type="scientific">Anaeroglobus geminatus F0357</name>
    <dbReference type="NCBI Taxonomy" id="861450"/>
    <lineage>
        <taxon>Bacteria</taxon>
        <taxon>Bacillati</taxon>
        <taxon>Bacillota</taxon>
        <taxon>Negativicutes</taxon>
        <taxon>Veillonellales</taxon>
        <taxon>Veillonellaceae</taxon>
        <taxon>Anaeroglobus</taxon>
    </lineage>
</organism>
<keyword evidence="12 19" id="KW-1133">Transmembrane helix</keyword>
<evidence type="ECO:0000256" key="10">
    <source>
        <dbReference type="ARBA" id="ARBA00022692"/>
    </source>
</evidence>
<dbReference type="HOGENOM" id="CLU_057426_3_1_9"/>
<keyword evidence="7 19" id="KW-1003">Cell membrane</keyword>
<gene>
    <name evidence="19" type="primary">cobS</name>
    <name evidence="20" type="ORF">HMPREF0080_02116</name>
</gene>
<feature type="transmembrane region" description="Helical" evidence="19">
    <location>
        <begin position="106"/>
        <end position="126"/>
    </location>
</feature>
<comment type="subcellular location">
    <subcellularLocation>
        <location evidence="2 19">Cell membrane</location>
        <topology evidence="2 19">Multi-pass membrane protein</topology>
    </subcellularLocation>
</comment>
<dbReference type="EC" id="2.7.8.26" evidence="5 19"/>
<sequence length="251" mass="26904">MKSFLTALQFLTRIHLTEQRVWTDEDFGRAVVYFPLVGLLIGVILACINGAFGLFFSPLFTAVLTVAVWFFITGGLHADGYMDTADGLFSGRGRERMLEIMKDSRVGANGVIAFFFLAALKIVSLAELLQPWPLLIAVPAAARFAALVSIFKFPYARSEGLGRAYAAHGPSRVLMKGCVAALVPSVLVGILYVPVLVGAVVITVLADSYITARLGGVTGDTYGAVIEFTEMLLLVGAVFAVKLMTVYINGG</sequence>
<dbReference type="GO" id="GO:0008818">
    <property type="term" value="F:cobalamin 5'-phosphate synthase activity"/>
    <property type="evidence" value="ECO:0007669"/>
    <property type="project" value="UniProtKB-UniRule"/>
</dbReference>
<feature type="transmembrane region" description="Helical" evidence="19">
    <location>
        <begin position="132"/>
        <end position="153"/>
    </location>
</feature>
<keyword evidence="11 19" id="KW-0460">Magnesium</keyword>
<keyword evidence="9 19" id="KW-0808">Transferase</keyword>
<comment type="cofactor">
    <cofactor evidence="1 19">
        <name>Mg(2+)</name>
        <dbReference type="ChEBI" id="CHEBI:18420"/>
    </cofactor>
</comment>
<dbReference type="HAMAP" id="MF_00719">
    <property type="entry name" value="CobS"/>
    <property type="match status" value="1"/>
</dbReference>
<dbReference type="PATRIC" id="fig|861450.3.peg.1939"/>
<evidence type="ECO:0000256" key="3">
    <source>
        <dbReference type="ARBA" id="ARBA00004663"/>
    </source>
</evidence>
<feature type="transmembrane region" description="Helical" evidence="19">
    <location>
        <begin position="40"/>
        <end position="72"/>
    </location>
</feature>
<evidence type="ECO:0000256" key="18">
    <source>
        <dbReference type="ARBA" id="ARBA00049504"/>
    </source>
</evidence>
<keyword evidence="8 19" id="KW-0169">Cobalamin biosynthesis</keyword>
<dbReference type="UniPathway" id="UPA00148">
    <property type="reaction ID" value="UER00238"/>
</dbReference>
<reference evidence="20 21" key="1">
    <citation type="submission" date="2011-08" db="EMBL/GenBank/DDBJ databases">
        <authorList>
            <person name="Weinstock G."/>
            <person name="Sodergren E."/>
            <person name="Clifton S."/>
            <person name="Fulton L."/>
            <person name="Fulton B."/>
            <person name="Courtney L."/>
            <person name="Fronick C."/>
            <person name="Harrison M."/>
            <person name="Strong C."/>
            <person name="Farmer C."/>
            <person name="Delahaunty K."/>
            <person name="Markovic C."/>
            <person name="Hall O."/>
            <person name="Minx P."/>
            <person name="Tomlinson C."/>
            <person name="Mitreva M."/>
            <person name="Hou S."/>
            <person name="Chen J."/>
            <person name="Wollam A."/>
            <person name="Pepin K.H."/>
            <person name="Johnson M."/>
            <person name="Bhonagiri V."/>
            <person name="Zhang X."/>
            <person name="Suruliraj S."/>
            <person name="Warren W."/>
            <person name="Chinwalla A."/>
            <person name="Mardis E.R."/>
            <person name="Wilson R.K."/>
        </authorList>
    </citation>
    <scope>NUCLEOTIDE SEQUENCE [LARGE SCALE GENOMIC DNA]</scope>
    <source>
        <strain evidence="20 21">F0357</strain>
    </source>
</reference>
<evidence type="ECO:0000313" key="21">
    <source>
        <dbReference type="Proteomes" id="UP000005481"/>
    </source>
</evidence>
<feature type="transmembrane region" description="Helical" evidence="19">
    <location>
        <begin position="173"/>
        <end position="206"/>
    </location>
</feature>
<name>G9YKA6_9FIRM</name>
<evidence type="ECO:0000256" key="9">
    <source>
        <dbReference type="ARBA" id="ARBA00022679"/>
    </source>
</evidence>
<evidence type="ECO:0000256" key="12">
    <source>
        <dbReference type="ARBA" id="ARBA00022989"/>
    </source>
</evidence>
<evidence type="ECO:0000313" key="20">
    <source>
        <dbReference type="EMBL" id="EHM37577.1"/>
    </source>
</evidence>
<dbReference type="Pfam" id="PF02654">
    <property type="entry name" value="CobS"/>
    <property type="match status" value="1"/>
</dbReference>
<dbReference type="EMBL" id="AGCJ01000094">
    <property type="protein sequence ID" value="EHM37577.1"/>
    <property type="molecule type" value="Genomic_DNA"/>
</dbReference>
<evidence type="ECO:0000256" key="15">
    <source>
        <dbReference type="ARBA" id="ARBA00032605"/>
    </source>
</evidence>
<dbReference type="STRING" id="861450.HMPREF0080_02116"/>
<evidence type="ECO:0000256" key="2">
    <source>
        <dbReference type="ARBA" id="ARBA00004651"/>
    </source>
</evidence>
<evidence type="ECO:0000256" key="17">
    <source>
        <dbReference type="ARBA" id="ARBA00048623"/>
    </source>
</evidence>
<protein>
    <recommendedName>
        <fullName evidence="6 19">Adenosylcobinamide-GDP ribazoletransferase</fullName>
        <ecNumber evidence="5 19">2.7.8.26</ecNumber>
    </recommendedName>
    <alternativeName>
        <fullName evidence="16 19">Cobalamin synthase</fullName>
    </alternativeName>
    <alternativeName>
        <fullName evidence="15 19">Cobalamin-5'-phosphate synthase</fullName>
    </alternativeName>
</protein>
<evidence type="ECO:0000256" key="16">
    <source>
        <dbReference type="ARBA" id="ARBA00032853"/>
    </source>
</evidence>